<proteinExistence type="predicted"/>
<dbReference type="EnsemblPlants" id="AVESA.00010b.r2.7DG1339790.2">
    <property type="protein sequence ID" value="AVESA.00010b.r2.7DG1339790.2.CDS"/>
    <property type="gene ID" value="AVESA.00010b.r2.7DG1339790"/>
</dbReference>
<name>A0ACD6ACM5_AVESA</name>
<keyword evidence="2" id="KW-1185">Reference proteome</keyword>
<organism evidence="1 2">
    <name type="scientific">Avena sativa</name>
    <name type="common">Oat</name>
    <dbReference type="NCBI Taxonomy" id="4498"/>
    <lineage>
        <taxon>Eukaryota</taxon>
        <taxon>Viridiplantae</taxon>
        <taxon>Streptophyta</taxon>
        <taxon>Embryophyta</taxon>
        <taxon>Tracheophyta</taxon>
        <taxon>Spermatophyta</taxon>
        <taxon>Magnoliopsida</taxon>
        <taxon>Liliopsida</taxon>
        <taxon>Poales</taxon>
        <taxon>Poaceae</taxon>
        <taxon>BOP clade</taxon>
        <taxon>Pooideae</taxon>
        <taxon>Poodae</taxon>
        <taxon>Poeae</taxon>
        <taxon>Poeae Chloroplast Group 1 (Aveneae type)</taxon>
        <taxon>Aveninae</taxon>
        <taxon>Avena</taxon>
    </lineage>
</organism>
<reference evidence="1" key="1">
    <citation type="submission" date="2021-05" db="EMBL/GenBank/DDBJ databases">
        <authorList>
            <person name="Scholz U."/>
            <person name="Mascher M."/>
            <person name="Fiebig A."/>
        </authorList>
    </citation>
    <scope>NUCLEOTIDE SEQUENCE [LARGE SCALE GENOMIC DNA]</scope>
</reference>
<evidence type="ECO:0000313" key="2">
    <source>
        <dbReference type="Proteomes" id="UP001732700"/>
    </source>
</evidence>
<dbReference type="Proteomes" id="UP001732700">
    <property type="component" value="Chromosome 7D"/>
</dbReference>
<protein>
    <submittedName>
        <fullName evidence="1">Uncharacterized protein</fullName>
    </submittedName>
</protein>
<accession>A0ACD6ACM5</accession>
<reference evidence="1" key="2">
    <citation type="submission" date="2025-09" db="UniProtKB">
        <authorList>
            <consortium name="EnsemblPlants"/>
        </authorList>
    </citation>
    <scope>IDENTIFICATION</scope>
</reference>
<evidence type="ECO:0000313" key="1">
    <source>
        <dbReference type="EnsemblPlants" id="AVESA.00010b.r2.7DG1339790.2.CDS"/>
    </source>
</evidence>
<sequence length="1143" mass="127299">MDTNGEAANSECTPFDKAGYFSEMSFWWLNPLMKMGYEKPLEDKDVPVLGTTDRAQNQYLMFMEKLNSMKQSQSHATPSVFWIIVSCHKRAIMVSGFFALLKVITLSAGPLLLKSFINVSLGKGTFKYEGFVLAAVMFVCKCCESLSQRQWYFRTRRLGLQLRSFLSAAIYKKQQKLSNAAKMMHSSGEIMNYVTVDAYRIGEFPYWFHQTWTTTVQLCLALGILYNSVGAAVVSSLGVIIITVLCNAPLAKLQHKFQTKLMEAQDARLKAMSESLVHMKVLKLYAWEGHFKKVIEGLREVEYKWLSAFQLRRAYNGVLFWSSPVLVSAATFLTCYLLKIPLDASNVFTTVATLRLVQDPVRTIPDVIAVVIQAKVAFTRISKFLVAPELNGQVGKKYLMGIDYPIVMNSCGFSWDENPLKPTLKNINLFVKAGEKVAICGEVGSGKTTLLAAVLGEVPKTEGTIQVCGKIAYVSQTAWIQTGTVQDNILFGSLMDRQRYEETLARCSLVKDLEMLPVGDRTQIGERGVNLSGGQKQRVQLARALYQNADIYLLDDPFSAVDAHTATSLFNDYVMGVLSDKTVLLVTHQVDFLPVFDSILLMLDGEIIRSAPYQDLLADCQEFKDLVNAHKDTIGISDLNNIAPHRGKEILTNDTDNIHGNKYIEQAKSSPVDQLIRREERESGDTGLKPYMLYLSQNKGFLYASLCIISHIIFVAGQISQNSWMAANVQNARVSTLKLISVYIAIGACTIFFVLSRSLFIVVIGVQTSRSLFSQLLNSLFRAPMSFFDSTPLGRVLSRVSSDLSIIDLDVPFAFMFGFTASLNAYSSLGVLAVVTWEVLFVSLPMIVLAIRLQRYYLASAKELMRINGTTKSALANHLGESISGAITIRAFEEEDRFFSENLELVDKNAGPYFYNFAATEWLIQRLETMSAAVLSSSAFVMALLPPGTFSPGFVGMALSYGLSLNNSFVTSIQKQCDLANKIISVERVSQYMDIQSEAAEVIEENQPAPNWPQVGSVEIKDLKIRYRKDSPLVLHGITCKFEGRDKIGIVGRTGSGKTTLIGALFRLVEPSGGKILIDSVDITTLGLHDLRSRLGIIPQDPTLFQGTVRYNLDPLEKFSDKQIWEVRCIYTCNFIKFSPLSN</sequence>